<sequence length="105" mass="11756">VKVRLSKLNSSSSVLTMFSLGSRVEVLKHGPLLGGEMRSRLTLWLERDATCVGNLTRNHPDGGTFLLTGTVTGKRLLVTKAFSWGKRQRHINQAARKWKSHRCRG</sequence>
<gene>
    <name evidence="1" type="ORF">M9458_046820</name>
</gene>
<feature type="non-terminal residue" evidence="1">
    <location>
        <position position="1"/>
    </location>
</feature>
<dbReference type="Proteomes" id="UP001529510">
    <property type="component" value="Unassembled WGS sequence"/>
</dbReference>
<accession>A0ABD0N9J8</accession>
<comment type="caution">
    <text evidence="1">The sequence shown here is derived from an EMBL/GenBank/DDBJ whole genome shotgun (WGS) entry which is preliminary data.</text>
</comment>
<evidence type="ECO:0000313" key="2">
    <source>
        <dbReference type="Proteomes" id="UP001529510"/>
    </source>
</evidence>
<protein>
    <recommendedName>
        <fullName evidence="3">NTR domain-containing protein</fullName>
    </recommendedName>
</protein>
<reference evidence="1 2" key="1">
    <citation type="submission" date="2024-05" db="EMBL/GenBank/DDBJ databases">
        <title>Genome sequencing and assembly of Indian major carp, Cirrhinus mrigala (Hamilton, 1822).</title>
        <authorList>
            <person name="Mohindra V."/>
            <person name="Chowdhury L.M."/>
            <person name="Lal K."/>
            <person name="Jena J.K."/>
        </authorList>
    </citation>
    <scope>NUCLEOTIDE SEQUENCE [LARGE SCALE GENOMIC DNA]</scope>
    <source>
        <strain evidence="1">CM1030</strain>
        <tissue evidence="1">Blood</tissue>
    </source>
</reference>
<dbReference type="AlphaFoldDB" id="A0ABD0N9J8"/>
<proteinExistence type="predicted"/>
<evidence type="ECO:0000313" key="1">
    <source>
        <dbReference type="EMBL" id="KAL0158744.1"/>
    </source>
</evidence>
<name>A0ABD0N9J8_CIRMR</name>
<organism evidence="1 2">
    <name type="scientific">Cirrhinus mrigala</name>
    <name type="common">Mrigala</name>
    <dbReference type="NCBI Taxonomy" id="683832"/>
    <lineage>
        <taxon>Eukaryota</taxon>
        <taxon>Metazoa</taxon>
        <taxon>Chordata</taxon>
        <taxon>Craniata</taxon>
        <taxon>Vertebrata</taxon>
        <taxon>Euteleostomi</taxon>
        <taxon>Actinopterygii</taxon>
        <taxon>Neopterygii</taxon>
        <taxon>Teleostei</taxon>
        <taxon>Ostariophysi</taxon>
        <taxon>Cypriniformes</taxon>
        <taxon>Cyprinidae</taxon>
        <taxon>Labeoninae</taxon>
        <taxon>Labeonini</taxon>
        <taxon>Cirrhinus</taxon>
    </lineage>
</organism>
<dbReference type="EMBL" id="JAMKFB020000023">
    <property type="protein sequence ID" value="KAL0158744.1"/>
    <property type="molecule type" value="Genomic_DNA"/>
</dbReference>
<evidence type="ECO:0008006" key="3">
    <source>
        <dbReference type="Google" id="ProtNLM"/>
    </source>
</evidence>
<keyword evidence="2" id="KW-1185">Reference proteome</keyword>